<sequence length="69" mass="8088">MKHCYDRSQEQKITLQHCEDRFSNQSRNKIPIIPKSLQKQCIATFLSPSDCWCCVEIPPILQGFFSEEL</sequence>
<protein>
    <submittedName>
        <fullName evidence="1">Uncharacterized protein</fullName>
    </submittedName>
</protein>
<dbReference type="Proteomes" id="UP000886998">
    <property type="component" value="Unassembled WGS sequence"/>
</dbReference>
<evidence type="ECO:0000313" key="1">
    <source>
        <dbReference type="EMBL" id="GFY69241.1"/>
    </source>
</evidence>
<accession>A0A8X6YDX3</accession>
<keyword evidence="2" id="KW-1185">Reference proteome</keyword>
<comment type="caution">
    <text evidence="1">The sequence shown here is derived from an EMBL/GenBank/DDBJ whole genome shotgun (WGS) entry which is preliminary data.</text>
</comment>
<dbReference type="EMBL" id="BMAV01017523">
    <property type="protein sequence ID" value="GFY69241.1"/>
    <property type="molecule type" value="Genomic_DNA"/>
</dbReference>
<gene>
    <name evidence="1" type="ORF">TNIN_377411</name>
</gene>
<dbReference type="AlphaFoldDB" id="A0A8X6YDX3"/>
<name>A0A8X6YDX3_9ARAC</name>
<evidence type="ECO:0000313" key="2">
    <source>
        <dbReference type="Proteomes" id="UP000886998"/>
    </source>
</evidence>
<organism evidence="1 2">
    <name type="scientific">Trichonephila inaurata madagascariensis</name>
    <dbReference type="NCBI Taxonomy" id="2747483"/>
    <lineage>
        <taxon>Eukaryota</taxon>
        <taxon>Metazoa</taxon>
        <taxon>Ecdysozoa</taxon>
        <taxon>Arthropoda</taxon>
        <taxon>Chelicerata</taxon>
        <taxon>Arachnida</taxon>
        <taxon>Araneae</taxon>
        <taxon>Araneomorphae</taxon>
        <taxon>Entelegynae</taxon>
        <taxon>Araneoidea</taxon>
        <taxon>Nephilidae</taxon>
        <taxon>Trichonephila</taxon>
        <taxon>Trichonephila inaurata</taxon>
    </lineage>
</organism>
<reference evidence="1" key="1">
    <citation type="submission" date="2020-08" db="EMBL/GenBank/DDBJ databases">
        <title>Multicomponent nature underlies the extraordinary mechanical properties of spider dragline silk.</title>
        <authorList>
            <person name="Kono N."/>
            <person name="Nakamura H."/>
            <person name="Mori M."/>
            <person name="Yoshida Y."/>
            <person name="Ohtoshi R."/>
            <person name="Malay A.D."/>
            <person name="Moran D.A.P."/>
            <person name="Tomita M."/>
            <person name="Numata K."/>
            <person name="Arakawa K."/>
        </authorList>
    </citation>
    <scope>NUCLEOTIDE SEQUENCE</scope>
</reference>
<proteinExistence type="predicted"/>